<organism evidence="9 10">
    <name type="scientific">Natronospirillum operosum</name>
    <dbReference type="NCBI Taxonomy" id="2759953"/>
    <lineage>
        <taxon>Bacteria</taxon>
        <taxon>Pseudomonadati</taxon>
        <taxon>Pseudomonadota</taxon>
        <taxon>Gammaproteobacteria</taxon>
        <taxon>Oceanospirillales</taxon>
        <taxon>Natronospirillaceae</taxon>
        <taxon>Natronospirillum</taxon>
    </lineage>
</organism>
<keyword evidence="4" id="KW-0378">Hydrolase</keyword>
<dbReference type="AlphaFoldDB" id="A0A4Z0WH45"/>
<dbReference type="GO" id="GO:0006508">
    <property type="term" value="P:proteolysis"/>
    <property type="evidence" value="ECO:0007669"/>
    <property type="project" value="UniProtKB-KW"/>
</dbReference>
<keyword evidence="3 7" id="KW-0812">Transmembrane</keyword>
<dbReference type="Pfam" id="PF01694">
    <property type="entry name" value="Rhomboid"/>
    <property type="match status" value="1"/>
</dbReference>
<dbReference type="RefSeq" id="WP_135480460.1">
    <property type="nucleotide sequence ID" value="NZ_SRMF01000001.1"/>
</dbReference>
<evidence type="ECO:0000256" key="5">
    <source>
        <dbReference type="ARBA" id="ARBA00022989"/>
    </source>
</evidence>
<comment type="caution">
    <text evidence="9">The sequence shown here is derived from an EMBL/GenBank/DDBJ whole genome shotgun (WGS) entry which is preliminary data.</text>
</comment>
<feature type="transmembrane region" description="Helical" evidence="7">
    <location>
        <begin position="99"/>
        <end position="119"/>
    </location>
</feature>
<reference evidence="9 10" key="1">
    <citation type="submission" date="2019-04" db="EMBL/GenBank/DDBJ databases">
        <title>Natronospirillum operosus gen. nov., sp. nov., a haloalkaliphilic satellite isolated from decaying biomass of laboratory culture of cyanobacterium Geitlerinema sp. and proposal of Natronospirillaceae fam. nov. and Saccharospirillaceae fam. nov.</title>
        <authorList>
            <person name="Kevbrin V."/>
            <person name="Boltyanskaya Y."/>
            <person name="Koziaeva V."/>
            <person name="Grouzdev D.S."/>
            <person name="Park M."/>
            <person name="Cho J."/>
        </authorList>
    </citation>
    <scope>NUCLEOTIDE SEQUENCE [LARGE SCALE GENOMIC DNA]</scope>
    <source>
        <strain evidence="9 10">G-116</strain>
    </source>
</reference>
<keyword evidence="5 7" id="KW-1133">Transmembrane helix</keyword>
<evidence type="ECO:0000259" key="8">
    <source>
        <dbReference type="Pfam" id="PF01694"/>
    </source>
</evidence>
<feature type="transmembrane region" description="Helical" evidence="7">
    <location>
        <begin position="62"/>
        <end position="87"/>
    </location>
</feature>
<proteinExistence type="inferred from homology"/>
<dbReference type="PANTHER" id="PTHR43731:SF14">
    <property type="entry name" value="PRESENILIN-ASSOCIATED RHOMBOID-LIKE PROTEIN, MITOCHONDRIAL"/>
    <property type="match status" value="1"/>
</dbReference>
<keyword evidence="6 7" id="KW-0472">Membrane</keyword>
<dbReference type="GO" id="GO:0016020">
    <property type="term" value="C:membrane"/>
    <property type="evidence" value="ECO:0007669"/>
    <property type="project" value="UniProtKB-SubCell"/>
</dbReference>
<evidence type="ECO:0000256" key="2">
    <source>
        <dbReference type="ARBA" id="ARBA00009045"/>
    </source>
</evidence>
<dbReference type="GO" id="GO:0004252">
    <property type="term" value="F:serine-type endopeptidase activity"/>
    <property type="evidence" value="ECO:0007669"/>
    <property type="project" value="InterPro"/>
</dbReference>
<dbReference type="Proteomes" id="UP000297475">
    <property type="component" value="Unassembled WGS sequence"/>
</dbReference>
<protein>
    <submittedName>
        <fullName evidence="9">Rhomboid family intramembrane serine protease</fullName>
    </submittedName>
</protein>
<sequence>MSPIAQLLTPRRGYVITPLIIYLNSAIFVFFVLLTQQVMWFPAEVLAHWGANFGPWTSDGQWWRLLSSVFLHGGLLHLVFNTLILANIGIMLEPLLGRWLYTGLYLLTGALASLTSVYFNYGAVSVGASGAIFGLYGYFLALLLSDLFRPEIRGQFLRGTVVFVGINLALGFTVPMIDNAAHLGGLAAGAILGFATLPLVRYRLLQR</sequence>
<evidence type="ECO:0000256" key="1">
    <source>
        <dbReference type="ARBA" id="ARBA00004141"/>
    </source>
</evidence>
<comment type="subcellular location">
    <subcellularLocation>
        <location evidence="1">Membrane</location>
        <topology evidence="1">Multi-pass membrane protein</topology>
    </subcellularLocation>
</comment>
<evidence type="ECO:0000256" key="3">
    <source>
        <dbReference type="ARBA" id="ARBA00022692"/>
    </source>
</evidence>
<keyword evidence="10" id="KW-1185">Reference proteome</keyword>
<dbReference type="Gene3D" id="1.20.1540.10">
    <property type="entry name" value="Rhomboid-like"/>
    <property type="match status" value="1"/>
</dbReference>
<dbReference type="EMBL" id="SRMF01000001">
    <property type="protein sequence ID" value="TGG95086.1"/>
    <property type="molecule type" value="Genomic_DNA"/>
</dbReference>
<evidence type="ECO:0000313" key="10">
    <source>
        <dbReference type="Proteomes" id="UP000297475"/>
    </source>
</evidence>
<gene>
    <name evidence="9" type="ORF">E4656_01255</name>
</gene>
<dbReference type="InterPro" id="IPR050925">
    <property type="entry name" value="Rhomboid_protease_S54"/>
</dbReference>
<feature type="transmembrane region" description="Helical" evidence="7">
    <location>
        <begin position="125"/>
        <end position="144"/>
    </location>
</feature>
<feature type="transmembrane region" description="Helical" evidence="7">
    <location>
        <begin position="21"/>
        <end position="42"/>
    </location>
</feature>
<feature type="domain" description="Peptidase S54 rhomboid" evidence="8">
    <location>
        <begin position="60"/>
        <end position="197"/>
    </location>
</feature>
<evidence type="ECO:0000256" key="6">
    <source>
        <dbReference type="ARBA" id="ARBA00023136"/>
    </source>
</evidence>
<dbReference type="PANTHER" id="PTHR43731">
    <property type="entry name" value="RHOMBOID PROTEASE"/>
    <property type="match status" value="1"/>
</dbReference>
<comment type="similarity">
    <text evidence="2">Belongs to the peptidase S54 family.</text>
</comment>
<evidence type="ECO:0000256" key="7">
    <source>
        <dbReference type="SAM" id="Phobius"/>
    </source>
</evidence>
<evidence type="ECO:0000256" key="4">
    <source>
        <dbReference type="ARBA" id="ARBA00022801"/>
    </source>
</evidence>
<feature type="transmembrane region" description="Helical" evidence="7">
    <location>
        <begin position="180"/>
        <end position="200"/>
    </location>
</feature>
<dbReference type="OrthoDB" id="9778341at2"/>
<name>A0A4Z0WH45_9GAMM</name>
<evidence type="ECO:0000313" key="9">
    <source>
        <dbReference type="EMBL" id="TGG95086.1"/>
    </source>
</evidence>
<keyword evidence="9" id="KW-0645">Protease</keyword>
<feature type="transmembrane region" description="Helical" evidence="7">
    <location>
        <begin position="156"/>
        <end position="174"/>
    </location>
</feature>
<accession>A0A4Z0WH45</accession>
<dbReference type="InterPro" id="IPR022764">
    <property type="entry name" value="Peptidase_S54_rhomboid_dom"/>
</dbReference>
<dbReference type="InterPro" id="IPR035952">
    <property type="entry name" value="Rhomboid-like_sf"/>
</dbReference>
<dbReference type="SUPFAM" id="SSF144091">
    <property type="entry name" value="Rhomboid-like"/>
    <property type="match status" value="1"/>
</dbReference>